<name>A0A0A9GY49_ARUDO</name>
<feature type="compositionally biased region" description="Basic and acidic residues" evidence="1">
    <location>
        <begin position="102"/>
        <end position="124"/>
    </location>
</feature>
<proteinExistence type="predicted"/>
<feature type="region of interest" description="Disordered" evidence="1">
    <location>
        <begin position="1"/>
        <end position="193"/>
    </location>
</feature>
<feature type="compositionally biased region" description="Low complexity" evidence="1">
    <location>
        <begin position="38"/>
        <end position="56"/>
    </location>
</feature>
<accession>A0A0A9GY49</accession>
<sequence>MGRRQLRRRRHERRPGRCRAAHPVDAQQRPRRGHLRLRLPPLARLRAVPPGALLPAERLRRGRGGQGSRGRRHRPDGGRRRAPQGARHLLPLLHGTPPVLARRAERHAPGARAADGRRRREGGAGRRPPRLHRPGGEPGGAQAVGRVPDRRAGVGEDGAAPRAGGRRRAHEGERGEGRTRFLPQPHRPVAAWL</sequence>
<evidence type="ECO:0000313" key="2">
    <source>
        <dbReference type="EMBL" id="JAE27506.1"/>
    </source>
</evidence>
<feature type="compositionally biased region" description="Basic and acidic residues" evidence="1">
    <location>
        <begin position="170"/>
        <end position="179"/>
    </location>
</feature>
<dbReference type="AlphaFoldDB" id="A0A0A9GY49"/>
<organism evidence="2">
    <name type="scientific">Arundo donax</name>
    <name type="common">Giant reed</name>
    <name type="synonym">Donax arundinaceus</name>
    <dbReference type="NCBI Taxonomy" id="35708"/>
    <lineage>
        <taxon>Eukaryota</taxon>
        <taxon>Viridiplantae</taxon>
        <taxon>Streptophyta</taxon>
        <taxon>Embryophyta</taxon>
        <taxon>Tracheophyta</taxon>
        <taxon>Spermatophyta</taxon>
        <taxon>Magnoliopsida</taxon>
        <taxon>Liliopsida</taxon>
        <taxon>Poales</taxon>
        <taxon>Poaceae</taxon>
        <taxon>PACMAD clade</taxon>
        <taxon>Arundinoideae</taxon>
        <taxon>Arundineae</taxon>
        <taxon>Arundo</taxon>
    </lineage>
</organism>
<evidence type="ECO:0000256" key="1">
    <source>
        <dbReference type="SAM" id="MobiDB-lite"/>
    </source>
</evidence>
<reference evidence="2" key="2">
    <citation type="journal article" date="2015" name="Data Brief">
        <title>Shoot transcriptome of the giant reed, Arundo donax.</title>
        <authorList>
            <person name="Barrero R.A."/>
            <person name="Guerrero F.D."/>
            <person name="Moolhuijzen P."/>
            <person name="Goolsby J.A."/>
            <person name="Tidwell J."/>
            <person name="Bellgard S.E."/>
            <person name="Bellgard M.I."/>
        </authorList>
    </citation>
    <scope>NUCLEOTIDE SEQUENCE</scope>
    <source>
        <tissue evidence="2">Shoot tissue taken approximately 20 cm above the soil surface</tissue>
    </source>
</reference>
<reference evidence="2" key="1">
    <citation type="submission" date="2014-09" db="EMBL/GenBank/DDBJ databases">
        <authorList>
            <person name="Magalhaes I.L.F."/>
            <person name="Oliveira U."/>
            <person name="Santos F.R."/>
            <person name="Vidigal T.H.D.A."/>
            <person name="Brescovit A.D."/>
            <person name="Santos A.J."/>
        </authorList>
    </citation>
    <scope>NUCLEOTIDE SEQUENCE</scope>
    <source>
        <tissue evidence="2">Shoot tissue taken approximately 20 cm above the soil surface</tissue>
    </source>
</reference>
<dbReference type="EMBL" id="GBRH01170390">
    <property type="protein sequence ID" value="JAE27506.1"/>
    <property type="molecule type" value="Transcribed_RNA"/>
</dbReference>
<protein>
    <submittedName>
        <fullName evidence="2">Uncharacterized protein</fullName>
    </submittedName>
</protein>
<feature type="compositionally biased region" description="Basic residues" evidence="1">
    <location>
        <begin position="1"/>
        <end position="20"/>
    </location>
</feature>